<reference evidence="4 5" key="1">
    <citation type="submission" date="2016-10" db="EMBL/GenBank/DDBJ databases">
        <authorList>
            <person name="de Groot N.N."/>
        </authorList>
    </citation>
    <scope>NUCLEOTIDE SEQUENCE [LARGE SCALE GENOMIC DNA]</scope>
    <source>
        <strain evidence="4 5">DSM 11443</strain>
    </source>
</reference>
<feature type="region of interest" description="Disordered" evidence="2">
    <location>
        <begin position="343"/>
        <end position="367"/>
    </location>
</feature>
<dbReference type="EMBL" id="FOMW01000051">
    <property type="protein sequence ID" value="SFF28646.1"/>
    <property type="molecule type" value="Genomic_DNA"/>
</dbReference>
<dbReference type="RefSeq" id="WP_093925646.1">
    <property type="nucleotide sequence ID" value="NZ_FOMW01000051.1"/>
</dbReference>
<dbReference type="AlphaFoldDB" id="A0A1I2HIQ8"/>
<evidence type="ECO:0000256" key="2">
    <source>
        <dbReference type="SAM" id="MobiDB-lite"/>
    </source>
</evidence>
<sequence length="443" mass="50250">MILKGSQRGGAVNLADHLTNTRENDHVDVADLRGVAASDLHGALQEIDATSKGTKATQPFFSVSINPPEGARLTLEDFKEAARAIEEKFGLTDQPRAIVTHEKNARLHAHVVWSRIDTENMKAIELSFSKLRLREVSRDLFLQHDFEMPEGLRDREKAKPDNFSPQIWQQAKRIGEDPRDLKRIVSDAFKDADGAKAFQAQLEGHAMQLARGDRRGFVVVHHTGEALPINRYLDMKQKDIRAKLGDPAHQITVDQARSLLNSRMTAQAEKQLDDGKRRQDADQGKLKDQVLQMRGEHRALREALKTAQEARTASEALERANRLRKGLGGLWQRLTGEHGRIAKQNADEAEQATQRDAGEREAMRHGQLDERALLQTSITAMKEKHLRETNQQRAVLGHWLSMDKDTQREAIKTHVDQIETEKRGWRELRDERAKQGKDRGRTP</sequence>
<gene>
    <name evidence="4" type="ORF">SAMN04488523_1514</name>
</gene>
<keyword evidence="5" id="KW-1185">Reference proteome</keyword>
<evidence type="ECO:0000313" key="5">
    <source>
        <dbReference type="Proteomes" id="UP000198977"/>
    </source>
</evidence>
<feature type="compositionally biased region" description="Basic and acidic residues" evidence="2">
    <location>
        <begin position="356"/>
        <end position="367"/>
    </location>
</feature>
<feature type="region of interest" description="Disordered" evidence="2">
    <location>
        <begin position="422"/>
        <end position="443"/>
    </location>
</feature>
<evidence type="ECO:0000259" key="3">
    <source>
        <dbReference type="Pfam" id="PF03432"/>
    </source>
</evidence>
<evidence type="ECO:0000256" key="1">
    <source>
        <dbReference type="SAM" id="Coils"/>
    </source>
</evidence>
<protein>
    <submittedName>
        <fullName evidence="4">Relaxase/Mobilisation nuclease domain-containing protein</fullName>
    </submittedName>
</protein>
<dbReference type="OrthoDB" id="1826980at2"/>
<dbReference type="Proteomes" id="UP000198977">
    <property type="component" value="Unassembled WGS sequence"/>
</dbReference>
<name>A0A1I2HIQ8_9RHOB</name>
<dbReference type="Pfam" id="PF03432">
    <property type="entry name" value="Relaxase"/>
    <property type="match status" value="1"/>
</dbReference>
<keyword evidence="1" id="KW-0175">Coiled coil</keyword>
<organism evidence="4 5">
    <name type="scientific">Sulfitobacter brevis</name>
    <dbReference type="NCBI Taxonomy" id="74348"/>
    <lineage>
        <taxon>Bacteria</taxon>
        <taxon>Pseudomonadati</taxon>
        <taxon>Pseudomonadota</taxon>
        <taxon>Alphaproteobacteria</taxon>
        <taxon>Rhodobacterales</taxon>
        <taxon>Roseobacteraceae</taxon>
        <taxon>Sulfitobacter</taxon>
    </lineage>
</organism>
<feature type="domain" description="MobA/VirD2-like nuclease" evidence="3">
    <location>
        <begin position="24"/>
        <end position="145"/>
    </location>
</feature>
<dbReference type="InterPro" id="IPR005094">
    <property type="entry name" value="Endonuclease_MobA/VirD2"/>
</dbReference>
<feature type="coiled-coil region" evidence="1">
    <location>
        <begin position="290"/>
        <end position="320"/>
    </location>
</feature>
<proteinExistence type="predicted"/>
<evidence type="ECO:0000313" key="4">
    <source>
        <dbReference type="EMBL" id="SFF28646.1"/>
    </source>
</evidence>
<dbReference type="STRING" id="74348.SAMN04488523_1514"/>
<accession>A0A1I2HIQ8</accession>